<dbReference type="InterPro" id="IPR013320">
    <property type="entry name" value="ConA-like_dom_sf"/>
</dbReference>
<dbReference type="PROSITE" id="PS51257">
    <property type="entry name" value="PROKAR_LIPOPROTEIN"/>
    <property type="match status" value="1"/>
</dbReference>
<evidence type="ECO:0000256" key="10">
    <source>
        <dbReference type="ARBA" id="ARBA00023288"/>
    </source>
</evidence>
<reference evidence="21 22" key="1">
    <citation type="submission" date="2015-09" db="EMBL/GenBank/DDBJ databases">
        <title>Host preference determinants of Valsa canker pathogens revealed by comparative genomics.</title>
        <authorList>
            <person name="Yin Z."/>
            <person name="Huang L."/>
        </authorList>
    </citation>
    <scope>NUCLEOTIDE SEQUENCE [LARGE SCALE GENOMIC DNA]</scope>
    <source>
        <strain evidence="21 22">03-1</strain>
    </source>
</reference>
<feature type="chain" id="PRO_5018992196" description="Crh-like protein" evidence="19">
    <location>
        <begin position="21"/>
        <end position="447"/>
    </location>
</feature>
<evidence type="ECO:0000256" key="2">
    <source>
        <dbReference type="ARBA" id="ARBA00004589"/>
    </source>
</evidence>
<keyword evidence="22" id="KW-1185">Reference proteome</keyword>
<keyword evidence="11" id="KW-0326">Glycosidase</keyword>
<evidence type="ECO:0000256" key="7">
    <source>
        <dbReference type="ARBA" id="ARBA00022801"/>
    </source>
</evidence>
<feature type="signal peptide" evidence="19">
    <location>
        <begin position="1"/>
        <end position="20"/>
    </location>
</feature>
<keyword evidence="18" id="KW-0812">Transmembrane</keyword>
<feature type="compositionally biased region" description="Gly residues" evidence="17">
    <location>
        <begin position="363"/>
        <end position="385"/>
    </location>
</feature>
<keyword evidence="9" id="KW-0325">Glycoprotein</keyword>
<dbReference type="Pfam" id="PF00722">
    <property type="entry name" value="Glyco_hydro_16"/>
    <property type="match status" value="1"/>
</dbReference>
<feature type="transmembrane region" description="Helical" evidence="18">
    <location>
        <begin position="427"/>
        <end position="446"/>
    </location>
</feature>
<organism evidence="21 22">
    <name type="scientific">Cytospora schulzeri</name>
    <dbReference type="NCBI Taxonomy" id="448051"/>
    <lineage>
        <taxon>Eukaryota</taxon>
        <taxon>Fungi</taxon>
        <taxon>Dikarya</taxon>
        <taxon>Ascomycota</taxon>
        <taxon>Pezizomycotina</taxon>
        <taxon>Sordariomycetes</taxon>
        <taxon>Sordariomycetidae</taxon>
        <taxon>Diaporthales</taxon>
        <taxon>Cytosporaceae</taxon>
        <taxon>Cytospora</taxon>
    </lineage>
</organism>
<dbReference type="OrthoDB" id="4781at2759"/>
<evidence type="ECO:0000256" key="16">
    <source>
        <dbReference type="PIRSR" id="PIRSR037299-1"/>
    </source>
</evidence>
<dbReference type="EMBL" id="LKEA01000065">
    <property type="protein sequence ID" value="ROV90109.1"/>
    <property type="molecule type" value="Genomic_DNA"/>
</dbReference>
<feature type="region of interest" description="Disordered" evidence="17">
    <location>
        <begin position="346"/>
        <end position="389"/>
    </location>
</feature>
<dbReference type="InterPro" id="IPR050546">
    <property type="entry name" value="Glycosyl_Hydrlase_16"/>
</dbReference>
<dbReference type="InterPro" id="IPR000757">
    <property type="entry name" value="Beta-glucanase-like"/>
</dbReference>
<comment type="caution">
    <text evidence="21">The sequence shown here is derived from an EMBL/GenBank/DDBJ whole genome shotgun (WGS) entry which is preliminary data.</text>
</comment>
<dbReference type="PROSITE" id="PS51762">
    <property type="entry name" value="GH16_2"/>
    <property type="match status" value="1"/>
</dbReference>
<keyword evidence="12" id="KW-0961">Cell wall biogenesis/degradation</keyword>
<evidence type="ECO:0000256" key="8">
    <source>
        <dbReference type="ARBA" id="ARBA00023136"/>
    </source>
</evidence>
<evidence type="ECO:0000256" key="3">
    <source>
        <dbReference type="ARBA" id="ARBA00022622"/>
    </source>
</evidence>
<keyword evidence="3" id="KW-0336">GPI-anchor</keyword>
<evidence type="ECO:0000256" key="18">
    <source>
        <dbReference type="SAM" id="Phobius"/>
    </source>
</evidence>
<dbReference type="EC" id="3.2.-.-" evidence="15"/>
<keyword evidence="6 19" id="KW-0732">Signal</keyword>
<keyword evidence="18" id="KW-1133">Transmembrane helix</keyword>
<dbReference type="PIRSF" id="PIRSF037299">
    <property type="entry name" value="Glycosidase_CRH1_prd"/>
    <property type="match status" value="1"/>
</dbReference>
<evidence type="ECO:0000256" key="6">
    <source>
        <dbReference type="ARBA" id="ARBA00022729"/>
    </source>
</evidence>
<dbReference type="GO" id="GO:0009277">
    <property type="term" value="C:fungal-type cell wall"/>
    <property type="evidence" value="ECO:0007669"/>
    <property type="project" value="UniProtKB-ARBA"/>
</dbReference>
<evidence type="ECO:0000256" key="4">
    <source>
        <dbReference type="ARBA" id="ARBA00022676"/>
    </source>
</evidence>
<evidence type="ECO:0000256" key="14">
    <source>
        <dbReference type="ARBA" id="ARBA00093308"/>
    </source>
</evidence>
<accession>A0A423VGG1</accession>
<keyword evidence="10" id="KW-0449">Lipoprotein</keyword>
<evidence type="ECO:0000256" key="5">
    <source>
        <dbReference type="ARBA" id="ARBA00022679"/>
    </source>
</evidence>
<feature type="active site" description="Proton donor" evidence="16">
    <location>
        <position position="165"/>
    </location>
</feature>
<evidence type="ECO:0000256" key="19">
    <source>
        <dbReference type="SAM" id="SignalP"/>
    </source>
</evidence>
<evidence type="ECO:0000313" key="21">
    <source>
        <dbReference type="EMBL" id="ROV90109.1"/>
    </source>
</evidence>
<dbReference type="GO" id="GO:0098552">
    <property type="term" value="C:side of membrane"/>
    <property type="evidence" value="ECO:0007669"/>
    <property type="project" value="UniProtKB-KW"/>
</dbReference>
<evidence type="ECO:0000256" key="13">
    <source>
        <dbReference type="ARBA" id="ARBA00038074"/>
    </source>
</evidence>
<feature type="active site" description="Nucleophile" evidence="16">
    <location>
        <position position="161"/>
    </location>
</feature>
<dbReference type="SUPFAM" id="SSF49899">
    <property type="entry name" value="Concanavalin A-like lectins/glucanases"/>
    <property type="match status" value="1"/>
</dbReference>
<comment type="subcellular location">
    <subcellularLocation>
        <location evidence="2">Membrane</location>
        <topology evidence="2">Lipid-anchor</topology>
        <topology evidence="2">GPI-anchor</topology>
    </subcellularLocation>
</comment>
<evidence type="ECO:0000256" key="11">
    <source>
        <dbReference type="ARBA" id="ARBA00023295"/>
    </source>
</evidence>
<comment type="function">
    <text evidence="14">Dual chitinase/transglycosylase that plays a role in cell wall architecture. Chitinase and transglycosylase activities are coupled. Required for the polysaccharide cross-linking at the septa and the cell wall. More specifically, transfers chitin to 1,6-beta-glucan in the cell wall.</text>
</comment>
<dbReference type="GO" id="GO:0008061">
    <property type="term" value="F:chitin binding"/>
    <property type="evidence" value="ECO:0007669"/>
    <property type="project" value="InterPro"/>
</dbReference>
<keyword evidence="4" id="KW-0328">Glycosyltransferase</keyword>
<evidence type="ECO:0000256" key="15">
    <source>
        <dbReference type="PIRNR" id="PIRNR037299"/>
    </source>
</evidence>
<gene>
    <name evidence="21" type="ORF">VMCG_09781</name>
</gene>
<feature type="domain" description="GH16" evidence="20">
    <location>
        <begin position="61"/>
        <end position="276"/>
    </location>
</feature>
<evidence type="ECO:0000256" key="9">
    <source>
        <dbReference type="ARBA" id="ARBA00023180"/>
    </source>
</evidence>
<dbReference type="AlphaFoldDB" id="A0A423VGG1"/>
<name>A0A423VGG1_9PEZI</name>
<evidence type="ECO:0000313" key="22">
    <source>
        <dbReference type="Proteomes" id="UP000283895"/>
    </source>
</evidence>
<dbReference type="GO" id="GO:0005975">
    <property type="term" value="P:carbohydrate metabolic process"/>
    <property type="evidence" value="ECO:0007669"/>
    <property type="project" value="InterPro"/>
</dbReference>
<feature type="compositionally biased region" description="Low complexity" evidence="17">
    <location>
        <begin position="346"/>
        <end position="358"/>
    </location>
</feature>
<keyword evidence="8 15" id="KW-0472">Membrane</keyword>
<proteinExistence type="inferred from homology"/>
<keyword evidence="7 15" id="KW-0378">Hydrolase</keyword>
<comment type="catalytic activity">
    <reaction evidence="1">
        <text>Random endo-hydrolysis of N-acetyl-beta-D-glucosaminide (1-&gt;4)-beta-linkages in chitin and chitodextrins.</text>
        <dbReference type="EC" id="3.2.1.14"/>
    </reaction>
</comment>
<dbReference type="Proteomes" id="UP000283895">
    <property type="component" value="Unassembled WGS sequence"/>
</dbReference>
<dbReference type="PANTHER" id="PTHR10963">
    <property type="entry name" value="GLYCOSYL HYDROLASE-RELATED"/>
    <property type="match status" value="1"/>
</dbReference>
<protein>
    <recommendedName>
        <fullName evidence="15">Crh-like protein</fullName>
        <ecNumber evidence="15">3.2.-.-</ecNumber>
    </recommendedName>
</protein>
<dbReference type="PANTHER" id="PTHR10963:SF22">
    <property type="entry name" value="GLYCOSIDASE CRH2-RELATED"/>
    <property type="match status" value="1"/>
</dbReference>
<keyword evidence="5" id="KW-0808">Transferase</keyword>
<dbReference type="FunFam" id="2.60.120.200:FF:000159">
    <property type="entry name" value="Glycosidase"/>
    <property type="match status" value="1"/>
</dbReference>
<dbReference type="GO" id="GO:0008843">
    <property type="term" value="F:endochitinase activity"/>
    <property type="evidence" value="ECO:0007669"/>
    <property type="project" value="UniProtKB-EC"/>
</dbReference>
<dbReference type="STRING" id="356882.A0A423VGG1"/>
<dbReference type="InterPro" id="IPR017168">
    <property type="entry name" value="CHR-like"/>
</dbReference>
<dbReference type="PROSITE" id="PS00026">
    <property type="entry name" value="CHIT_BIND_I_1"/>
    <property type="match status" value="1"/>
</dbReference>
<dbReference type="InterPro" id="IPR018371">
    <property type="entry name" value="Chitin-binding_1_CS"/>
</dbReference>
<sequence length="447" mass="46192">MLRSILPIGAALLGVSSVTAGATSCGSGSLCPEDSPCCSQYGECGVGAYCLGGCDPRFSFSLDSCVPEPVCESKTMSLDSLDRVISIDKYLGDASDADWVSSGDPLVHQGNTLLTMPANSTGTVLASTVYMWYGKAKAKLKSSRGPGVVTAFILLSDVKDEIDFEFIGADLTTSQTNYYFQALPIWTNVANITDLSDTYSNFHEYEIDWTPDKITWSVDGVAGRTLKKTDTWNATTNQWDFPQTPARVELSIWPGGDSSNSEYTIQWAGGAIDWDSDDIKNYGYDFATFSSVTIDCYNATSAPGTNKGKSYYYNSRDGLNSSVINGDNATVLASFLGTGTDMDAGADTSSASGSSATANTVPGGSGGVGNTVGGDTSGSGSGSSGGSSTSSGADCATTAFTQNCGGDDGSGSSGSKSGAVGGRNDKVFGAGASAFAAIVAFVFLMWL</sequence>
<evidence type="ECO:0000256" key="1">
    <source>
        <dbReference type="ARBA" id="ARBA00000822"/>
    </source>
</evidence>
<dbReference type="Gene3D" id="2.60.120.200">
    <property type="match status" value="1"/>
</dbReference>
<comment type="similarity">
    <text evidence="13">Belongs to the glycosyl hydrolase 16 family. CRH1 subfamily.</text>
</comment>
<evidence type="ECO:0000259" key="20">
    <source>
        <dbReference type="PROSITE" id="PS51762"/>
    </source>
</evidence>
<dbReference type="GO" id="GO:0016757">
    <property type="term" value="F:glycosyltransferase activity"/>
    <property type="evidence" value="ECO:0007669"/>
    <property type="project" value="UniProtKB-KW"/>
</dbReference>
<dbReference type="GO" id="GO:0031505">
    <property type="term" value="P:fungal-type cell wall organization"/>
    <property type="evidence" value="ECO:0007669"/>
    <property type="project" value="TreeGrafter"/>
</dbReference>
<evidence type="ECO:0000256" key="12">
    <source>
        <dbReference type="ARBA" id="ARBA00023316"/>
    </source>
</evidence>
<evidence type="ECO:0000256" key="17">
    <source>
        <dbReference type="SAM" id="MobiDB-lite"/>
    </source>
</evidence>